<evidence type="ECO:0000256" key="1">
    <source>
        <dbReference type="SAM" id="Phobius"/>
    </source>
</evidence>
<feature type="transmembrane region" description="Helical" evidence="1">
    <location>
        <begin position="238"/>
        <end position="263"/>
    </location>
</feature>
<evidence type="ECO:0008006" key="4">
    <source>
        <dbReference type="Google" id="ProtNLM"/>
    </source>
</evidence>
<feature type="transmembrane region" description="Helical" evidence="1">
    <location>
        <begin position="57"/>
        <end position="79"/>
    </location>
</feature>
<dbReference type="AlphaFoldDB" id="E0S474"/>
<keyword evidence="1" id="KW-0812">Transmembrane</keyword>
<keyword evidence="1" id="KW-0472">Membrane</keyword>
<protein>
    <recommendedName>
        <fullName evidence="4">TrbL/VirB6 plasmid conjugal transfer protein</fullName>
    </recommendedName>
</protein>
<dbReference type="RefSeq" id="WP_013282855.1">
    <property type="nucleotide sequence ID" value="NC_014389.1"/>
</dbReference>
<dbReference type="Proteomes" id="UP000001299">
    <property type="component" value="Plasmid pCY360"/>
</dbReference>
<name>E0S474_BUTPB</name>
<accession>E0S474</accession>
<dbReference type="HOGENOM" id="CLU_899190_0_0_9"/>
<keyword evidence="3" id="KW-1185">Reference proteome</keyword>
<evidence type="ECO:0000313" key="2">
    <source>
        <dbReference type="EMBL" id="ADL36206.1"/>
    </source>
</evidence>
<feature type="transmembrane region" description="Helical" evidence="1">
    <location>
        <begin position="100"/>
        <end position="124"/>
    </location>
</feature>
<proteinExistence type="predicted"/>
<reference evidence="2 3" key="1">
    <citation type="journal article" date="2010" name="PLoS ONE">
        <title>The glycobiome of the rumen bacterium Butyrivibrio proteoclasticus B316(T) highlights adaptation to a polysaccharide-rich environment.</title>
        <authorList>
            <person name="Kelly W.J."/>
            <person name="Leahy S.C."/>
            <person name="Altermann E."/>
            <person name="Yeoman C.J."/>
            <person name="Dunne J.C."/>
            <person name="Kong Z."/>
            <person name="Pacheco D.M."/>
            <person name="Li D."/>
            <person name="Noel S.J."/>
            <person name="Moon C.D."/>
            <person name="Cookson A.L."/>
            <person name="Attwood G.T."/>
        </authorList>
    </citation>
    <scope>NUCLEOTIDE SEQUENCE [LARGE SCALE GENOMIC DNA]</scope>
    <source>
        <strain evidence="3">ATCC 51982 / DSM 14932 / B316</strain>
        <plasmid evidence="3">Plasmid pCY360</plasmid>
    </source>
</reference>
<keyword evidence="2" id="KW-0614">Plasmid</keyword>
<geneLocation type="plasmid" evidence="2 3">
    <name>pCY360</name>
</geneLocation>
<feature type="transmembrane region" description="Helical" evidence="1">
    <location>
        <begin position="283"/>
        <end position="303"/>
    </location>
</feature>
<sequence length="309" mass="33697">MNILGMMNFINMFLAMMLDGTHNWLETTIIWLQDSGTNMMEDMAQSVLTFSDVDGTVMTAFVSYITGPVGFTLMVAYFVKGMITNVADGKDIIIDDIAKPLFFLVMADFLITNSGTIISGFLALSNGMGKVYFENISKMTLTGEIFDKATQVKATFEPVTEEELKKTSIVMLAIMLIQSVGSFITNIFASAFLFVVLWSAKLELMMRFSFAPIGFATVADESQKHEAFRYLKKLFASAFYYVGILLILFIASKEASAVAATMVSGQTDVNPLIKGLLSFESSIFGAMAPFAAVGAVSIAKNVVNESFGA</sequence>
<dbReference type="KEGG" id="bpb:bpr_II269"/>
<evidence type="ECO:0000313" key="3">
    <source>
        <dbReference type="Proteomes" id="UP000001299"/>
    </source>
</evidence>
<feature type="transmembrane region" description="Helical" evidence="1">
    <location>
        <begin position="169"/>
        <end position="198"/>
    </location>
</feature>
<organism evidence="2 3">
    <name type="scientific">Butyrivibrio proteoclasticus (strain ATCC 51982 / DSM 14932 / B316)</name>
    <name type="common">Clostridium proteoclasticum</name>
    <dbReference type="NCBI Taxonomy" id="515622"/>
    <lineage>
        <taxon>Bacteria</taxon>
        <taxon>Bacillati</taxon>
        <taxon>Bacillota</taxon>
        <taxon>Clostridia</taxon>
        <taxon>Lachnospirales</taxon>
        <taxon>Lachnospiraceae</taxon>
        <taxon>Butyrivibrio</taxon>
    </lineage>
</organism>
<keyword evidence="1" id="KW-1133">Transmembrane helix</keyword>
<dbReference type="EMBL" id="CP001812">
    <property type="protein sequence ID" value="ADL36206.1"/>
    <property type="molecule type" value="Genomic_DNA"/>
</dbReference>
<gene>
    <name evidence="2" type="ordered locus">bpr_II269</name>
</gene>